<keyword evidence="3" id="KW-1185">Reference proteome</keyword>
<feature type="signal peptide" evidence="1">
    <location>
        <begin position="1"/>
        <end position="26"/>
    </location>
</feature>
<accession>A0A370GJW6</accession>
<evidence type="ECO:0000313" key="2">
    <source>
        <dbReference type="EMBL" id="RDI43951.1"/>
    </source>
</evidence>
<dbReference type="Proteomes" id="UP000255326">
    <property type="component" value="Unassembled WGS sequence"/>
</dbReference>
<dbReference type="EMBL" id="QQAY01000003">
    <property type="protein sequence ID" value="RDI43951.1"/>
    <property type="molecule type" value="Genomic_DNA"/>
</dbReference>
<organism evidence="2 3">
    <name type="scientific">Falsibacillus pallidus</name>
    <dbReference type="NCBI Taxonomy" id="493781"/>
    <lineage>
        <taxon>Bacteria</taxon>
        <taxon>Bacillati</taxon>
        <taxon>Bacillota</taxon>
        <taxon>Bacilli</taxon>
        <taxon>Bacillales</taxon>
        <taxon>Bacillaceae</taxon>
        <taxon>Falsibacillus</taxon>
    </lineage>
</organism>
<evidence type="ECO:0000256" key="1">
    <source>
        <dbReference type="SAM" id="SignalP"/>
    </source>
</evidence>
<dbReference type="OrthoDB" id="2959394at2"/>
<dbReference type="AlphaFoldDB" id="A0A370GJW6"/>
<keyword evidence="1" id="KW-0732">Signal</keyword>
<evidence type="ECO:0000313" key="3">
    <source>
        <dbReference type="Proteomes" id="UP000255326"/>
    </source>
</evidence>
<gene>
    <name evidence="2" type="ORF">DFR59_10313</name>
</gene>
<name>A0A370GJW6_9BACI</name>
<feature type="chain" id="PRO_5039208182" evidence="1">
    <location>
        <begin position="27"/>
        <end position="294"/>
    </location>
</feature>
<sequence>MKNKNLQIFMAFLLFIVIGYSIFASANPDAKESITYFPIDKEAIFLKASNSITIKENVNQGSYSAQWKMESELNQRAYLRQDIGFLYSNGILAAKMNKWGQNVSFLKNESTYTSNESSLLQSVGLHYAEIHGKGNGEITSAQRMSQDQIYAIQSKWSRPSSFRVPSSNEEKQWKNIIDQLIQQKVDYWEGKTLEKLPLQKQNNYIFLLTEIPSYNDKPLPGFTKSQSDTIIGNLWEGLYKNYFLGIKLKNGTIEDPLGSTVPIIFLDKNRRELLVAFLTKSGESIELKQKIPAY</sequence>
<reference evidence="2 3" key="1">
    <citation type="submission" date="2018-07" db="EMBL/GenBank/DDBJ databases">
        <title>Genomic Encyclopedia of Type Strains, Phase IV (KMG-IV): sequencing the most valuable type-strain genomes for metagenomic binning, comparative biology and taxonomic classification.</title>
        <authorList>
            <person name="Goeker M."/>
        </authorList>
    </citation>
    <scope>NUCLEOTIDE SEQUENCE [LARGE SCALE GENOMIC DNA]</scope>
    <source>
        <strain evidence="2 3">DSM 25281</strain>
    </source>
</reference>
<protein>
    <submittedName>
        <fullName evidence="2">Uncharacterized protein</fullName>
    </submittedName>
</protein>
<proteinExistence type="predicted"/>
<comment type="caution">
    <text evidence="2">The sequence shown here is derived from an EMBL/GenBank/DDBJ whole genome shotgun (WGS) entry which is preliminary data.</text>
</comment>
<dbReference type="RefSeq" id="WP_114744856.1">
    <property type="nucleotide sequence ID" value="NZ_QQAY01000003.1"/>
</dbReference>